<evidence type="ECO:0000313" key="7">
    <source>
        <dbReference type="Proteomes" id="UP000002171"/>
    </source>
</evidence>
<keyword evidence="7" id="KW-1185">Reference proteome</keyword>
<name>A0A7U8C428_NEPCE</name>
<evidence type="ECO:0000259" key="4">
    <source>
        <dbReference type="Pfam" id="PF13401"/>
    </source>
</evidence>
<dbReference type="Pfam" id="PF24125">
    <property type="entry name" value="Cds6_C"/>
    <property type="match status" value="1"/>
</dbReference>
<dbReference type="RefSeq" id="WP_007022217.1">
    <property type="nucleotide sequence ID" value="NZ_CH724127.1"/>
</dbReference>
<dbReference type="Proteomes" id="UP000002171">
    <property type="component" value="Unassembled WGS sequence"/>
</dbReference>
<evidence type="ECO:0000256" key="1">
    <source>
        <dbReference type="SAM" id="Coils"/>
    </source>
</evidence>
<dbReference type="GO" id="GO:0016887">
    <property type="term" value="F:ATP hydrolysis activity"/>
    <property type="evidence" value="ECO:0007669"/>
    <property type="project" value="InterPro"/>
</dbReference>
<dbReference type="InterPro" id="IPR027417">
    <property type="entry name" value="P-loop_NTPase"/>
</dbReference>
<evidence type="ECO:0000256" key="2">
    <source>
        <dbReference type="SAM" id="MobiDB-lite"/>
    </source>
</evidence>
<feature type="compositionally biased region" description="Polar residues" evidence="2">
    <location>
        <begin position="310"/>
        <end position="338"/>
    </location>
</feature>
<proteinExistence type="predicted"/>
<sequence>MYQENQPSAENNQGSNQQEDSFTGPYRHKGYKRALEQLRDGLTKENAVILKGVEGTGKSTLIAELVSEYEHKGVPVAVFRDALPKAAHFYAVLAETLGVPKQKNDLVRALRNTKEAGQFCFVVVDQEAINSSPEVENALKQLCIASETTAGAIKLVVIRKDYLVIHTDGTPEADFHNWINQEVTLDPLHTDDIEGYIYYLSAIKGIQPTPYEIGTDFLMIEKTEGRISRLKALLLPLIHKDVITRKDIQGLSKPSVKVPKNNTAIFAVAFLVLLVAGVGLNHFILSDNSVSQQTVPSEVVPVFANNEQGQNLSKITPPSLSSTPAKTETSSIESSVINTEEESSGGLDSLPQLNTPEVVADSVSSSVKADPTSSLDTSLEITQEQTVISKASPAAGSLSEAEFQNEVKNKLELIEQQLNDAIAENKRLKTALAEAQQAKVLAEDSNTTAELAVSPGDNVVHTEQQPLPELAVVAGNETTLSKNSTTTRSEDTGPVTEDKIKETVINSELPKQVLVDTEQKDEPLIEKAESIHDIITETSRQQLTEVNKVIEQPLTDLEKATRVISEWQAAWQNQNHADYVAQYITGFNGAYKTHQQWLKKRHTALNKPNWIKLTRSDFIKTEEANGIVKIDFWLTYEADNGYKDKTHKRLTLEFSDDRWLISKEQNIKVQPFF</sequence>
<accession>A0A7U8C428</accession>
<evidence type="ECO:0008006" key="8">
    <source>
        <dbReference type="Google" id="ProtNLM"/>
    </source>
</evidence>
<dbReference type="EMBL" id="AAOW01000018">
    <property type="protein sequence ID" value="EAR60406.1"/>
    <property type="molecule type" value="Genomic_DNA"/>
</dbReference>
<dbReference type="OrthoDB" id="6117552at2"/>
<keyword evidence="3" id="KW-1133">Transmembrane helix</keyword>
<dbReference type="Pfam" id="PF13401">
    <property type="entry name" value="AAA_22"/>
    <property type="match status" value="1"/>
</dbReference>
<feature type="domain" description="Cds6 C-terminal" evidence="5">
    <location>
        <begin position="563"/>
        <end position="664"/>
    </location>
</feature>
<evidence type="ECO:0000259" key="5">
    <source>
        <dbReference type="Pfam" id="PF24125"/>
    </source>
</evidence>
<feature type="region of interest" description="Disordered" evidence="2">
    <location>
        <begin position="1"/>
        <end position="26"/>
    </location>
</feature>
<gene>
    <name evidence="6" type="ORF">MED92_01039</name>
</gene>
<dbReference type="InterPro" id="IPR056203">
    <property type="entry name" value="Cds6_C"/>
</dbReference>
<feature type="transmembrane region" description="Helical" evidence="3">
    <location>
        <begin position="263"/>
        <end position="285"/>
    </location>
</feature>
<feature type="domain" description="ORC1/DEAH AAA+ ATPase" evidence="4">
    <location>
        <begin position="45"/>
        <end position="145"/>
    </location>
</feature>
<evidence type="ECO:0000313" key="6">
    <source>
        <dbReference type="EMBL" id="EAR60406.1"/>
    </source>
</evidence>
<dbReference type="SUPFAM" id="SSF54427">
    <property type="entry name" value="NTF2-like"/>
    <property type="match status" value="1"/>
</dbReference>
<comment type="caution">
    <text evidence="6">The sequence shown here is derived from an EMBL/GenBank/DDBJ whole genome shotgun (WGS) entry which is preliminary data.</text>
</comment>
<dbReference type="AlphaFoldDB" id="A0A7U8C428"/>
<organism evidence="6 7">
    <name type="scientific">Neptuniibacter caesariensis</name>
    <dbReference type="NCBI Taxonomy" id="207954"/>
    <lineage>
        <taxon>Bacteria</taxon>
        <taxon>Pseudomonadati</taxon>
        <taxon>Pseudomonadota</taxon>
        <taxon>Gammaproteobacteria</taxon>
        <taxon>Oceanospirillales</taxon>
        <taxon>Oceanospirillaceae</taxon>
        <taxon>Neptuniibacter</taxon>
    </lineage>
</organism>
<feature type="coiled-coil region" evidence="1">
    <location>
        <begin position="404"/>
        <end position="445"/>
    </location>
</feature>
<dbReference type="InterPro" id="IPR049945">
    <property type="entry name" value="AAA_22"/>
</dbReference>
<evidence type="ECO:0000256" key="3">
    <source>
        <dbReference type="SAM" id="Phobius"/>
    </source>
</evidence>
<feature type="region of interest" description="Disordered" evidence="2">
    <location>
        <begin position="310"/>
        <end position="353"/>
    </location>
</feature>
<protein>
    <recommendedName>
        <fullName evidence="8">AAA+ ATPase domain-containing protein</fullName>
    </recommendedName>
</protein>
<feature type="compositionally biased region" description="Polar residues" evidence="2">
    <location>
        <begin position="1"/>
        <end position="21"/>
    </location>
</feature>
<keyword evidence="3" id="KW-0812">Transmembrane</keyword>
<dbReference type="SUPFAM" id="SSF52540">
    <property type="entry name" value="P-loop containing nucleoside triphosphate hydrolases"/>
    <property type="match status" value="1"/>
</dbReference>
<keyword evidence="1" id="KW-0175">Coiled coil</keyword>
<reference evidence="6 7" key="1">
    <citation type="submission" date="2006-02" db="EMBL/GenBank/DDBJ databases">
        <authorList>
            <person name="Pinhassi J."/>
            <person name="Pedros-Alio C."/>
            <person name="Ferriera S."/>
            <person name="Johnson J."/>
            <person name="Kravitz S."/>
            <person name="Halpern A."/>
            <person name="Remington K."/>
            <person name="Beeson K."/>
            <person name="Tran B."/>
            <person name="Rogers Y.-H."/>
            <person name="Friedman R."/>
            <person name="Venter J.C."/>
        </authorList>
    </citation>
    <scope>NUCLEOTIDE SEQUENCE [LARGE SCALE GENOMIC DNA]</scope>
    <source>
        <strain evidence="6 7">MED92</strain>
    </source>
</reference>
<dbReference type="InterPro" id="IPR032710">
    <property type="entry name" value="NTF2-like_dom_sf"/>
</dbReference>
<keyword evidence="3" id="KW-0472">Membrane</keyword>